<proteinExistence type="inferred from homology"/>
<dbReference type="SMART" id="SM01167">
    <property type="entry name" value="DUF1900"/>
    <property type="match status" value="2"/>
</dbReference>
<dbReference type="GO" id="GO:0003779">
    <property type="term" value="F:actin binding"/>
    <property type="evidence" value="ECO:0007669"/>
    <property type="project" value="UniProtKB-KW"/>
</dbReference>
<evidence type="ECO:0000256" key="1">
    <source>
        <dbReference type="ARBA" id="ARBA00004496"/>
    </source>
</evidence>
<dbReference type="InterPro" id="IPR015505">
    <property type="entry name" value="Coronin"/>
</dbReference>
<evidence type="ECO:0000256" key="9">
    <source>
        <dbReference type="RuleBase" id="RU280818"/>
    </source>
</evidence>
<evidence type="ECO:0000256" key="8">
    <source>
        <dbReference type="PROSITE-ProRule" id="PRU00221"/>
    </source>
</evidence>
<keyword evidence="6" id="KW-0009">Actin-binding</keyword>
<protein>
    <recommendedName>
        <fullName evidence="9">Coronin</fullName>
    </recommendedName>
</protein>
<evidence type="ECO:0000256" key="10">
    <source>
        <dbReference type="SAM" id="MobiDB-lite"/>
    </source>
</evidence>
<dbReference type="SMART" id="SM00320">
    <property type="entry name" value="WD40"/>
    <property type="match status" value="2"/>
</dbReference>
<dbReference type="InterPro" id="IPR036322">
    <property type="entry name" value="WD40_repeat_dom_sf"/>
</dbReference>
<keyword evidence="5 9" id="KW-0677">Repeat</keyword>
<feature type="compositionally biased region" description="Polar residues" evidence="10">
    <location>
        <begin position="130"/>
        <end position="159"/>
    </location>
</feature>
<sequence length="653" mass="72455">MESFEPSTGLLVPLYDMDSGLLFLAGKGSCKFTLTEINAQKTLLSRLHEQSLPDQSLGACLIPKKVCDVMNGEVQRIHQLTKNSVVPIQCIVPRRSYQNFHDDLFPETIDSSTSNSQEWLSGINKLPSRVSLNPDGTSPQTKQPEPQVKTSNGSVSNGNVEPRKIHYQDVMVKKEEEQEKSVSPEDSSDKENTKALVEKKAERSETKTQSPPINPIPVRMRSSAAPTARTNSMQPVAAVQQRRVRPKSCVVGTVQSKFRHVEVITAEKKSVFINLRNVNNRLPIESNGFCVSEKFAAIPLAGTAGSIAILQLKHPVKLPDGVIDDIKNGLPITDLQIQCIGSKPAEEPKEDSEVVEEGMKLADLIPSKELNIGNGKKVTQIRYNPTASGIIAVGIANGTIQIWNLLTEQCVLQINAHLDGILSLAWSADGLKLASVGRDCMLKVFEPQLGADCCVCERKVLESSRGARVLFVCEDSIILVVGFSRQSNRQCALYRTADLHQLVNETIDTSTQPLIPVYDYDTSVLFLTGKGDRTIQMFEVSAEVPHFLRLSPFTGSTGHQAIALQQKNMCSVMNVEFQRGWRLTEKTLEKISFRVPRIKKDLFQRDVFPNALVTWKCLYSAKEWEDGVVNNLNFENCVLRVCKKIIQTLFALN</sequence>
<dbReference type="Pfam" id="PF00400">
    <property type="entry name" value="WD40"/>
    <property type="match status" value="1"/>
</dbReference>
<keyword evidence="4 8" id="KW-0853">WD repeat</keyword>
<evidence type="ECO:0000256" key="7">
    <source>
        <dbReference type="ARBA" id="ARBA00024838"/>
    </source>
</evidence>
<keyword evidence="3" id="KW-0963">Cytoplasm</keyword>
<dbReference type="InterPro" id="IPR001680">
    <property type="entry name" value="WD40_rpt"/>
</dbReference>
<dbReference type="PANTHER" id="PTHR10856">
    <property type="entry name" value="CORONIN"/>
    <property type="match status" value="1"/>
</dbReference>
<organism evidence="12 13">
    <name type="scientific">Ditylenchus dipsaci</name>
    <dbReference type="NCBI Taxonomy" id="166011"/>
    <lineage>
        <taxon>Eukaryota</taxon>
        <taxon>Metazoa</taxon>
        <taxon>Ecdysozoa</taxon>
        <taxon>Nematoda</taxon>
        <taxon>Chromadorea</taxon>
        <taxon>Rhabditida</taxon>
        <taxon>Tylenchina</taxon>
        <taxon>Tylenchomorpha</taxon>
        <taxon>Sphaerularioidea</taxon>
        <taxon>Anguinidae</taxon>
        <taxon>Anguininae</taxon>
        <taxon>Ditylenchus</taxon>
    </lineage>
</organism>
<dbReference type="SUPFAM" id="SSF50978">
    <property type="entry name" value="WD40 repeat-like"/>
    <property type="match status" value="1"/>
</dbReference>
<evidence type="ECO:0000313" key="13">
    <source>
        <dbReference type="WBParaSite" id="jg14891"/>
    </source>
</evidence>
<dbReference type="SMART" id="SM01166">
    <property type="entry name" value="DUF1899"/>
    <property type="match status" value="1"/>
</dbReference>
<reference evidence="13" key="1">
    <citation type="submission" date="2022-11" db="UniProtKB">
        <authorList>
            <consortium name="WormBaseParasite"/>
        </authorList>
    </citation>
    <scope>IDENTIFICATION</scope>
</reference>
<feature type="compositionally biased region" description="Basic and acidic residues" evidence="10">
    <location>
        <begin position="161"/>
        <end position="206"/>
    </location>
</feature>
<feature type="repeat" description="WD" evidence="8">
    <location>
        <begin position="371"/>
        <end position="413"/>
    </location>
</feature>
<dbReference type="PANTHER" id="PTHR10856:SF20">
    <property type="entry name" value="CORONIN-7"/>
    <property type="match status" value="1"/>
</dbReference>
<dbReference type="AlphaFoldDB" id="A0A915D2L2"/>
<dbReference type="InterPro" id="IPR015048">
    <property type="entry name" value="DUF1899"/>
</dbReference>
<comment type="function">
    <text evidence="7">F-actin regulator involved in anterograde Golgi to endosome transport: upon ubiquitination via 'Lys-33'-linked ubiquitin chains by the BCR(KLHL20) E3 ubiquitin ligase complex, interacts with EPS15 and localizes to the trans-Golgi network, where it promotes actin polymerization, thereby facilitating post-Golgi trafficking. May play a role in the maintenance of the Golgi apparatus morphology.</text>
</comment>
<evidence type="ECO:0000256" key="3">
    <source>
        <dbReference type="ARBA" id="ARBA00022490"/>
    </source>
</evidence>
<evidence type="ECO:0000256" key="5">
    <source>
        <dbReference type="ARBA" id="ARBA00022737"/>
    </source>
</evidence>
<dbReference type="InterPro" id="IPR015943">
    <property type="entry name" value="WD40/YVTN_repeat-like_dom_sf"/>
</dbReference>
<comment type="subcellular location">
    <subcellularLocation>
        <location evidence="1">Cytoplasm</location>
    </subcellularLocation>
</comment>
<feature type="region of interest" description="Disordered" evidence="10">
    <location>
        <begin position="126"/>
        <end position="219"/>
    </location>
</feature>
<dbReference type="WBParaSite" id="jg14891">
    <property type="protein sequence ID" value="jg14891"/>
    <property type="gene ID" value="jg14891"/>
</dbReference>
<accession>A0A915D2L2</accession>
<evidence type="ECO:0000259" key="11">
    <source>
        <dbReference type="SMART" id="SM01166"/>
    </source>
</evidence>
<comment type="similarity">
    <text evidence="2 9">Belongs to the WD repeat coronin family.</text>
</comment>
<dbReference type="Proteomes" id="UP000887574">
    <property type="component" value="Unplaced"/>
</dbReference>
<evidence type="ECO:0000313" key="12">
    <source>
        <dbReference type="Proteomes" id="UP000887574"/>
    </source>
</evidence>
<dbReference type="GO" id="GO:0005737">
    <property type="term" value="C:cytoplasm"/>
    <property type="evidence" value="ECO:0007669"/>
    <property type="project" value="UniProtKB-SubCell"/>
</dbReference>
<feature type="domain" description="DUF1899" evidence="11">
    <location>
        <begin position="253"/>
        <end position="316"/>
    </location>
</feature>
<dbReference type="Pfam" id="PF16300">
    <property type="entry name" value="WD40_4"/>
    <property type="match status" value="2"/>
</dbReference>
<dbReference type="Pfam" id="PF08953">
    <property type="entry name" value="DUF1899"/>
    <property type="match status" value="1"/>
</dbReference>
<evidence type="ECO:0000256" key="6">
    <source>
        <dbReference type="ARBA" id="ARBA00023203"/>
    </source>
</evidence>
<evidence type="ECO:0000256" key="2">
    <source>
        <dbReference type="ARBA" id="ARBA00009482"/>
    </source>
</evidence>
<evidence type="ECO:0000256" key="4">
    <source>
        <dbReference type="ARBA" id="ARBA00022574"/>
    </source>
</evidence>
<name>A0A915D2L2_9BILA</name>
<dbReference type="Gene3D" id="2.130.10.10">
    <property type="entry name" value="YVTN repeat-like/Quinoprotein amine dehydrogenase"/>
    <property type="match status" value="2"/>
</dbReference>
<keyword evidence="12" id="KW-1185">Reference proteome</keyword>
<dbReference type="PROSITE" id="PS50082">
    <property type="entry name" value="WD_REPEATS_2"/>
    <property type="match status" value="1"/>
</dbReference>